<accession>A0A371IKL1</accession>
<dbReference type="RefSeq" id="WP_068913329.1">
    <property type="nucleotide sequence ID" value="NZ_MBEW02000015.1"/>
</dbReference>
<gene>
    <name evidence="3" type="ORF">BBG48_007310</name>
</gene>
<evidence type="ECO:0000313" key="3">
    <source>
        <dbReference type="EMBL" id="RDY21003.1"/>
    </source>
</evidence>
<protein>
    <submittedName>
        <fullName evidence="3">FAD/NAD(P)-binding oxidoreductase</fullName>
    </submittedName>
</protein>
<dbReference type="PANTHER" id="PTHR42720:SF1">
    <property type="entry name" value="GLYCEROL 3-PHOSPHATE OXIDASE"/>
    <property type="match status" value="1"/>
</dbReference>
<dbReference type="Pfam" id="PF01266">
    <property type="entry name" value="DAO"/>
    <property type="match status" value="1"/>
</dbReference>
<dbReference type="PANTHER" id="PTHR42720">
    <property type="entry name" value="GLYCEROL-3-PHOSPHATE DEHYDROGENASE"/>
    <property type="match status" value="1"/>
</dbReference>
<dbReference type="SUPFAM" id="SSF51905">
    <property type="entry name" value="FAD/NAD(P)-binding domain"/>
    <property type="match status" value="1"/>
</dbReference>
<dbReference type="AlphaFoldDB" id="A0A371IKL1"/>
<dbReference type="InterPro" id="IPR041854">
    <property type="entry name" value="BFD-like_2Fe2S-bd_dom_sf"/>
</dbReference>
<dbReference type="CDD" id="cd19946">
    <property type="entry name" value="GlpA-like_Fer2_BFD-like"/>
    <property type="match status" value="1"/>
</dbReference>
<dbReference type="InterPro" id="IPR052745">
    <property type="entry name" value="G3P_Oxidase/Oxidoreductase"/>
</dbReference>
<organism evidence="3 4">
    <name type="scientific">Criibacterium bergeronii</name>
    <dbReference type="NCBI Taxonomy" id="1871336"/>
    <lineage>
        <taxon>Bacteria</taxon>
        <taxon>Bacillati</taxon>
        <taxon>Bacillota</taxon>
        <taxon>Clostridia</taxon>
        <taxon>Peptostreptococcales</taxon>
        <taxon>Filifactoraceae</taxon>
        <taxon>Criibacterium</taxon>
    </lineage>
</organism>
<name>A0A371IKL1_9FIRM</name>
<comment type="caution">
    <text evidence="3">The sequence shown here is derived from an EMBL/GenBank/DDBJ whole genome shotgun (WGS) entry which is preliminary data.</text>
</comment>
<evidence type="ECO:0000313" key="4">
    <source>
        <dbReference type="Proteomes" id="UP000093352"/>
    </source>
</evidence>
<dbReference type="Gene3D" id="1.10.10.1100">
    <property type="entry name" value="BFD-like [2Fe-2S]-binding domain"/>
    <property type="match status" value="1"/>
</dbReference>
<dbReference type="Gene3D" id="3.30.9.10">
    <property type="entry name" value="D-Amino Acid Oxidase, subunit A, domain 2"/>
    <property type="match status" value="1"/>
</dbReference>
<dbReference type="STRING" id="1871336.BBG48_10255"/>
<proteinExistence type="predicted"/>
<evidence type="ECO:0000259" key="1">
    <source>
        <dbReference type="Pfam" id="PF01266"/>
    </source>
</evidence>
<sequence>MYDCIVIGAGVIGCSVARELSRYDCKIAVLEKEEDVCSGTSKANSAIVHAGYDAQTGSLMAKLNVKGNKMMKKIVEDLDVHYINNGSLVVTSNEQDIPKLEELYQRGIKNGVEDMQIIYKDEIKKIEPNIADSVVAALYAKTAGIICPFNLTIAFAENANVNGAEFIFDTKVTALEKKEGYWVVKAQDKIYETKTIVNAAGVYSDVFHNMVSNKKIHITPRRGNYMLLDKKVGNYVNNTIFQLPNELGKGVLLAPTVHGNLIVGPNAEDVDDKEATCTSKEGLQFLTDKASMSVKNPPLNMVITSFSGLRAHEDGHEFIIGEVEDAKGFVDCAGIESPGLTASPAIGEMAAEIVANIIDLKKKNNFIEKRKGFNSTAKMNKEELNALIKKDKSYSHIICRCEMITEGEIVEAINRPVGAKSLDGIKRRVRPTSGRCQGGFCTPFLIDILSRELNVPKEQICKNNKNSYLLTGEIKQG</sequence>
<dbReference type="Pfam" id="PF04324">
    <property type="entry name" value="Fer2_BFD"/>
    <property type="match status" value="1"/>
</dbReference>
<keyword evidence="4" id="KW-1185">Reference proteome</keyword>
<feature type="domain" description="BFD-like [2Fe-2S]-binding" evidence="2">
    <location>
        <begin position="397"/>
        <end position="450"/>
    </location>
</feature>
<reference evidence="3 4" key="1">
    <citation type="journal article" date="2016" name="Genome Announc.">
        <title>Draft Genome Sequence of Criibacterium bergeronii gen. nov., sp. nov., Strain CCRI-22567T, Isolated from a Vaginal Sample from a Woman with Bacterial Vaginosis.</title>
        <authorList>
            <person name="Maheux A.F."/>
            <person name="Berube E."/>
            <person name="Boudreau D.K."/>
            <person name="Raymond F."/>
            <person name="Corbeil J."/>
            <person name="Roy P.H."/>
            <person name="Boissinot M."/>
            <person name="Omar R.F."/>
        </authorList>
    </citation>
    <scope>NUCLEOTIDE SEQUENCE [LARGE SCALE GENOMIC DNA]</scope>
    <source>
        <strain evidence="3 4">CCRI-22567</strain>
    </source>
</reference>
<dbReference type="Proteomes" id="UP000093352">
    <property type="component" value="Unassembled WGS sequence"/>
</dbReference>
<feature type="domain" description="FAD dependent oxidoreductase" evidence="1">
    <location>
        <begin position="3"/>
        <end position="352"/>
    </location>
</feature>
<dbReference type="EMBL" id="MBEW02000015">
    <property type="protein sequence ID" value="RDY21003.1"/>
    <property type="molecule type" value="Genomic_DNA"/>
</dbReference>
<evidence type="ECO:0000259" key="2">
    <source>
        <dbReference type="Pfam" id="PF04324"/>
    </source>
</evidence>
<dbReference type="InterPro" id="IPR006076">
    <property type="entry name" value="FAD-dep_OxRdtase"/>
</dbReference>
<dbReference type="InterPro" id="IPR036188">
    <property type="entry name" value="FAD/NAD-bd_sf"/>
</dbReference>
<dbReference type="InterPro" id="IPR007419">
    <property type="entry name" value="BFD-like_2Fe2S-bd_dom"/>
</dbReference>
<dbReference type="Gene3D" id="3.50.50.60">
    <property type="entry name" value="FAD/NAD(P)-binding domain"/>
    <property type="match status" value="1"/>
</dbReference>